<evidence type="ECO:0000256" key="4">
    <source>
        <dbReference type="ARBA" id="ARBA00022953"/>
    </source>
</evidence>
<protein>
    <recommendedName>
        <fullName evidence="5">RNA-directed RNA polymerase</fullName>
        <ecNumber evidence="5">2.7.7.48</ecNumber>
    </recommendedName>
</protein>
<dbReference type="GO" id="GO:0000166">
    <property type="term" value="F:nucleotide binding"/>
    <property type="evidence" value="ECO:0007669"/>
    <property type="project" value="UniProtKB-KW"/>
</dbReference>
<dbReference type="InterPro" id="IPR043502">
    <property type="entry name" value="DNA/RNA_pol_sf"/>
</dbReference>
<evidence type="ECO:0000313" key="7">
    <source>
        <dbReference type="EMBL" id="ASS83254.1"/>
    </source>
</evidence>
<comment type="catalytic activity">
    <reaction evidence="5">
        <text>RNA(n) + a ribonucleoside 5'-triphosphate = RNA(n+1) + diphosphate</text>
        <dbReference type="Rhea" id="RHEA:21248"/>
        <dbReference type="Rhea" id="RHEA-COMP:14527"/>
        <dbReference type="Rhea" id="RHEA-COMP:17342"/>
        <dbReference type="ChEBI" id="CHEBI:33019"/>
        <dbReference type="ChEBI" id="CHEBI:61557"/>
        <dbReference type="ChEBI" id="CHEBI:140395"/>
        <dbReference type="EC" id="2.7.7.48"/>
    </reaction>
</comment>
<evidence type="ECO:0000256" key="2">
    <source>
        <dbReference type="ARBA" id="ARBA00022679"/>
    </source>
</evidence>
<feature type="domain" description="RdRp catalytic" evidence="6">
    <location>
        <begin position="369"/>
        <end position="483"/>
    </location>
</feature>
<keyword evidence="1 5" id="KW-0696">RNA-directed RNA polymerase</keyword>
<keyword evidence="4 5" id="KW-0693">Viral RNA replication</keyword>
<dbReference type="GO" id="GO:0039694">
    <property type="term" value="P:viral RNA genome replication"/>
    <property type="evidence" value="ECO:0007669"/>
    <property type="project" value="InterPro"/>
</dbReference>
<evidence type="ECO:0000256" key="5">
    <source>
        <dbReference type="RuleBase" id="RU363062"/>
    </source>
</evidence>
<dbReference type="EC" id="2.7.7.48" evidence="5"/>
<dbReference type="SUPFAM" id="SSF56672">
    <property type="entry name" value="DNA/RNA polymerases"/>
    <property type="match status" value="1"/>
</dbReference>
<dbReference type="PROSITE" id="PS50507">
    <property type="entry name" value="RDRP_SSRNA_POS"/>
    <property type="match status" value="1"/>
</dbReference>
<keyword evidence="2 5" id="KW-0808">Transferase</keyword>
<reference evidence="7" key="1">
    <citation type="journal article" date="2017" name="Sci. Rep.">
        <title>Absence of deformed wing virus and Varroa destructor in Australia provides unique perspectives on honeybee viral landscapes and colony losses.</title>
        <authorList>
            <person name="Roberts J.M.K."/>
            <person name="Anderson D.L."/>
            <person name="Durr P.A."/>
        </authorList>
    </citation>
    <scope>NUCLEOTIDE SEQUENCE</scope>
    <source>
        <strain evidence="7">WA2</strain>
    </source>
</reference>
<dbReference type="GO" id="GO:0003723">
    <property type="term" value="F:RNA binding"/>
    <property type="evidence" value="ECO:0007669"/>
    <property type="project" value="InterPro"/>
</dbReference>
<keyword evidence="3 5" id="KW-0548">Nucleotidyltransferase</keyword>
<dbReference type="InterPro" id="IPR002166">
    <property type="entry name" value="RNA_pol_HCV"/>
</dbReference>
<dbReference type="InterPro" id="IPR007094">
    <property type="entry name" value="RNA-dir_pol_PSvirus"/>
</dbReference>
<dbReference type="EMBL" id="KY465698">
    <property type="protein sequence ID" value="ASS83254.1"/>
    <property type="molecule type" value="Genomic_RNA"/>
</dbReference>
<name>A0A223DNA6_9VIRU</name>
<evidence type="ECO:0000256" key="1">
    <source>
        <dbReference type="ARBA" id="ARBA00022484"/>
    </source>
</evidence>
<dbReference type="Pfam" id="PF00998">
    <property type="entry name" value="RdRP_3"/>
    <property type="match status" value="1"/>
</dbReference>
<evidence type="ECO:0000256" key="3">
    <source>
        <dbReference type="ARBA" id="ARBA00022695"/>
    </source>
</evidence>
<accession>A0A223DNA6</accession>
<dbReference type="GO" id="GO:0003968">
    <property type="term" value="F:RNA-directed RNA polymerase activity"/>
    <property type="evidence" value="ECO:0007669"/>
    <property type="project" value="UniProtKB-KW"/>
</dbReference>
<keyword evidence="5" id="KW-0547">Nucleotide-binding</keyword>
<evidence type="ECO:0000259" key="6">
    <source>
        <dbReference type="PROSITE" id="PS50507"/>
    </source>
</evidence>
<proteinExistence type="predicted"/>
<organism evidence="7">
    <name type="scientific">Lake Sinai virus 1</name>
    <dbReference type="NCBI Taxonomy" id="1041806"/>
    <lineage>
        <taxon>Viruses</taxon>
        <taxon>Riboviria</taxon>
        <taxon>Orthornavirae</taxon>
        <taxon>Kitrinoviricota</taxon>
        <taxon>Magsaviricetes</taxon>
        <taxon>Nodamuvirales</taxon>
        <taxon>Sinhaliviridae</taxon>
        <taxon>Sinaivirus</taxon>
    </lineage>
</organism>
<sequence>MTWSRRLFACVCSAAIPPLSILSDFVLRPRLLVPPILASLPRVPAKTVANMISSLVTRVLRPVPSPHSRLVTPLKRQTTYYSTTDPDQLLSTLAPRTRKRAEVLEYCLTREKQGASPIDLLTITPMLTTATVFVIPREPLTLCAPTRLPRAVLISSCQCVSQMSQYLLSSMHTRWEVKISPTSLSQVWDRLYQNALVLRSYASLAGLSTEYLTLYLAPPPRRLSSHRCCPYHDLCSKHLQLSPLQKLAGVFYLVALDRDLRDTTPLTLDSWVSRYPLTRQRELRLAYEKLHGSMLVQTPHTKVRNFIKVEPMAKCSDPRNISPRNDATLATLGPYFSAIEHRASSLPFLVKGCDIPARSSKMSSLLGWPDYYEIDYSRFDLSISAEVISQYEHAWVSLVYPPLNHPGFWQTLVSTLITSGFSEYGITYSLPGSRCSGDPHTSVGNGLLNGFLTWLVTFDKDCSYFCEGDDGIIGCSPPIGDEIEIIPDLGFMLKIDHYHHINDCSFCGMYPLDDSGTLSMYSDPLRTLSKIHVCCADGLPNNLIVAKALSVLNLNPATPIITAFCRHILRVVHSKLLNPRNRNRLTAAVKRVSPIMAYMPFQTAPVYREPSPETRAAFAARTGISPALQCQYEQYLLSLLFVPSRYALLKRDIELDGLQTTLLGDFRSVLYA</sequence>